<evidence type="ECO:0000313" key="3">
    <source>
        <dbReference type="Proteomes" id="UP001140949"/>
    </source>
</evidence>
<dbReference type="EMBL" id="JANAVB010041019">
    <property type="protein sequence ID" value="KAJ6797079.1"/>
    <property type="molecule type" value="Genomic_DNA"/>
</dbReference>
<gene>
    <name evidence="1" type="ORF">M6B38_110080</name>
    <name evidence="2" type="ORF">M6B38_218060</name>
</gene>
<evidence type="ECO:0000313" key="1">
    <source>
        <dbReference type="EMBL" id="KAJ6797079.1"/>
    </source>
</evidence>
<evidence type="ECO:0000313" key="2">
    <source>
        <dbReference type="EMBL" id="KAJ6797603.1"/>
    </source>
</evidence>
<name>A0AAX6DZE9_IRIPA</name>
<reference evidence="1" key="1">
    <citation type="journal article" date="2023" name="GigaByte">
        <title>Genome assembly of the bearded iris, Iris pallida Lam.</title>
        <authorList>
            <person name="Bruccoleri R.E."/>
            <person name="Oakeley E.J."/>
            <person name="Faust A.M.E."/>
            <person name="Altorfer M."/>
            <person name="Dessus-Babus S."/>
            <person name="Burckhardt D."/>
            <person name="Oertli M."/>
            <person name="Naumann U."/>
            <person name="Petersen F."/>
            <person name="Wong J."/>
        </authorList>
    </citation>
    <scope>NUCLEOTIDE SEQUENCE</scope>
    <source>
        <strain evidence="1">GSM-AAB239-AS_SAM_17_03QT</strain>
    </source>
</reference>
<keyword evidence="3" id="KW-1185">Reference proteome</keyword>
<sequence>MANATTIPPRATHMNFIAVLIECSRMSWSSEPVKMSRQVTAIELTIAIASEMRNALKAASLARIATPCSELLSSLLYPPGSVKAAAKVTVAMRTPTIAKLLAMALHRLISSSRLR</sequence>
<dbReference type="AlphaFoldDB" id="A0AAX6DZE9"/>
<accession>A0AAX6DZE9</accession>
<reference evidence="1" key="2">
    <citation type="submission" date="2023-04" db="EMBL/GenBank/DDBJ databases">
        <authorList>
            <person name="Bruccoleri R.E."/>
            <person name="Oakeley E.J."/>
            <person name="Faust A.-M."/>
            <person name="Dessus-Babus S."/>
            <person name="Altorfer M."/>
            <person name="Burckhardt D."/>
            <person name="Oertli M."/>
            <person name="Naumann U."/>
            <person name="Petersen F."/>
            <person name="Wong J."/>
        </authorList>
    </citation>
    <scope>NUCLEOTIDE SEQUENCE</scope>
    <source>
        <strain evidence="1">GSM-AAB239-AS_SAM_17_03QT</strain>
        <tissue evidence="1">Leaf</tissue>
    </source>
</reference>
<protein>
    <submittedName>
        <fullName evidence="1">Ankyrin repeat-containing protein-like</fullName>
    </submittedName>
</protein>
<organism evidence="1 3">
    <name type="scientific">Iris pallida</name>
    <name type="common">Sweet iris</name>
    <dbReference type="NCBI Taxonomy" id="29817"/>
    <lineage>
        <taxon>Eukaryota</taxon>
        <taxon>Viridiplantae</taxon>
        <taxon>Streptophyta</taxon>
        <taxon>Embryophyta</taxon>
        <taxon>Tracheophyta</taxon>
        <taxon>Spermatophyta</taxon>
        <taxon>Magnoliopsida</taxon>
        <taxon>Liliopsida</taxon>
        <taxon>Asparagales</taxon>
        <taxon>Iridaceae</taxon>
        <taxon>Iridoideae</taxon>
        <taxon>Irideae</taxon>
        <taxon>Iris</taxon>
    </lineage>
</organism>
<dbReference type="Proteomes" id="UP001140949">
    <property type="component" value="Unassembled WGS sequence"/>
</dbReference>
<comment type="caution">
    <text evidence="1">The sequence shown here is derived from an EMBL/GenBank/DDBJ whole genome shotgun (WGS) entry which is preliminary data.</text>
</comment>
<proteinExistence type="predicted"/>
<dbReference type="EMBL" id="JANAVB010040818">
    <property type="protein sequence ID" value="KAJ6797603.1"/>
    <property type="molecule type" value="Genomic_DNA"/>
</dbReference>